<evidence type="ECO:0000259" key="3">
    <source>
        <dbReference type="PROSITE" id="PS51366"/>
    </source>
</evidence>
<name>A0AAN8FU55_TRICO</name>
<evidence type="ECO:0000256" key="1">
    <source>
        <dbReference type="ARBA" id="ARBA00004123"/>
    </source>
</evidence>
<feature type="domain" description="MI" evidence="3">
    <location>
        <begin position="70"/>
        <end position="193"/>
    </location>
</feature>
<dbReference type="GO" id="GO:0042274">
    <property type="term" value="P:ribosomal small subunit biogenesis"/>
    <property type="evidence" value="ECO:0007669"/>
    <property type="project" value="TreeGrafter"/>
</dbReference>
<evidence type="ECO:0000313" key="4">
    <source>
        <dbReference type="EMBL" id="KAK5976930.1"/>
    </source>
</evidence>
<organism evidence="4 5">
    <name type="scientific">Trichostrongylus colubriformis</name>
    <name type="common">Black scour worm</name>
    <dbReference type="NCBI Taxonomy" id="6319"/>
    <lineage>
        <taxon>Eukaryota</taxon>
        <taxon>Metazoa</taxon>
        <taxon>Ecdysozoa</taxon>
        <taxon>Nematoda</taxon>
        <taxon>Chromadorea</taxon>
        <taxon>Rhabditida</taxon>
        <taxon>Rhabditina</taxon>
        <taxon>Rhabditomorpha</taxon>
        <taxon>Strongyloidea</taxon>
        <taxon>Trichostrongylidae</taxon>
        <taxon>Trichostrongylus</taxon>
    </lineage>
</organism>
<dbReference type="PANTHER" id="PTHR18034">
    <property type="entry name" value="CELL CYCLE CONTROL PROTEIN CWF22-RELATED"/>
    <property type="match status" value="1"/>
</dbReference>
<comment type="caution">
    <text evidence="4">The sequence shown here is derived from an EMBL/GenBank/DDBJ whole genome shotgun (WGS) entry which is preliminary data.</text>
</comment>
<dbReference type="InterPro" id="IPR050781">
    <property type="entry name" value="CWC22_splicing_factor"/>
</dbReference>
<evidence type="ECO:0000256" key="2">
    <source>
        <dbReference type="ARBA" id="ARBA00023242"/>
    </source>
</evidence>
<dbReference type="PANTHER" id="PTHR18034:SF4">
    <property type="entry name" value="NUCLEOLAR MIF4G DOMAIN-CONTAINING PROTEIN 1"/>
    <property type="match status" value="1"/>
</dbReference>
<keyword evidence="2" id="KW-0539">Nucleus</keyword>
<comment type="subcellular location">
    <subcellularLocation>
        <location evidence="1">Nucleus</location>
    </subcellularLocation>
</comment>
<reference evidence="4 5" key="1">
    <citation type="submission" date="2019-10" db="EMBL/GenBank/DDBJ databases">
        <title>Assembly and Annotation for the nematode Trichostrongylus colubriformis.</title>
        <authorList>
            <person name="Martin J."/>
        </authorList>
    </citation>
    <scope>NUCLEOTIDE SEQUENCE [LARGE SCALE GENOMIC DNA]</scope>
    <source>
        <strain evidence="4">G859</strain>
        <tissue evidence="4">Whole worm</tissue>
    </source>
</reference>
<dbReference type="EMBL" id="WIXE01011217">
    <property type="protein sequence ID" value="KAK5976930.1"/>
    <property type="molecule type" value="Genomic_DNA"/>
</dbReference>
<evidence type="ECO:0000313" key="5">
    <source>
        <dbReference type="Proteomes" id="UP001331761"/>
    </source>
</evidence>
<accession>A0AAN8FU55</accession>
<proteinExistence type="predicted"/>
<protein>
    <recommendedName>
        <fullName evidence="3">MI domain-containing protein</fullName>
    </recommendedName>
</protein>
<dbReference type="PROSITE" id="PS51366">
    <property type="entry name" value="MI"/>
    <property type="match status" value="1"/>
</dbReference>
<dbReference type="GO" id="GO:0003723">
    <property type="term" value="F:RNA binding"/>
    <property type="evidence" value="ECO:0007669"/>
    <property type="project" value="TreeGrafter"/>
</dbReference>
<keyword evidence="5" id="KW-1185">Reference proteome</keyword>
<gene>
    <name evidence="4" type="ORF">GCK32_001583</name>
</gene>
<dbReference type="AlphaFoldDB" id="A0AAN8FU55"/>
<sequence>MDAKRPLSSIIGLDVATNKITEERTAGTPHFLMKFLGAAAAKYNIHQLRAEVKPVSEIVQLARRAKMNTDVRRNIFCTVATSDDEDVAFERLLRLSLEGQQGREIIHVLIMMTLKERNFDDFYSTLIARFCGFSKRFVLTTHSTNNRSQGLDVATNKITEESTAGTPHCLMKFSDAATAKYNNIHQFRAGSLKPVSPTINNQHVSIPDDSTAKGGSQPCEGDPSVDRGLALSHMLPVSMDGKGLDNDRTPTSFVFIFQRWLRSSVGARGIFRVFFYFGLPLVPG</sequence>
<dbReference type="Pfam" id="PF02847">
    <property type="entry name" value="MA3"/>
    <property type="match status" value="1"/>
</dbReference>
<dbReference type="GO" id="GO:0005730">
    <property type="term" value="C:nucleolus"/>
    <property type="evidence" value="ECO:0007669"/>
    <property type="project" value="TreeGrafter"/>
</dbReference>
<dbReference type="Proteomes" id="UP001331761">
    <property type="component" value="Unassembled WGS sequence"/>
</dbReference>
<dbReference type="InterPro" id="IPR003891">
    <property type="entry name" value="Initiation_fac_eIF4g_MI"/>
</dbReference>